<dbReference type="EMBL" id="JABWUV010000003">
    <property type="protein sequence ID" value="KAF6369443.1"/>
    <property type="molecule type" value="Genomic_DNA"/>
</dbReference>
<proteinExistence type="predicted"/>
<sequence>MRHVSPLGAAGLPGPLPQNNLPPSLRLWLKPSYLLAVSCALSTSNTGSGQDGVRPPQRAGRPVGAAGRFRERMNELRRKKPLSEPPKPGCTEDCPPGFYMTSCGSRCRRTGHPQPGCGAPGAEAEAEGELCILCQRHLPNPSALRFSFTQ</sequence>
<accession>A0A7J7Z5A9</accession>
<organism evidence="2 3">
    <name type="scientific">Myotis myotis</name>
    <name type="common">Greater mouse-eared bat</name>
    <name type="synonym">Vespertilio myotis</name>
    <dbReference type="NCBI Taxonomy" id="51298"/>
    <lineage>
        <taxon>Eukaryota</taxon>
        <taxon>Metazoa</taxon>
        <taxon>Chordata</taxon>
        <taxon>Craniata</taxon>
        <taxon>Vertebrata</taxon>
        <taxon>Euteleostomi</taxon>
        <taxon>Mammalia</taxon>
        <taxon>Eutheria</taxon>
        <taxon>Laurasiatheria</taxon>
        <taxon>Chiroptera</taxon>
        <taxon>Yangochiroptera</taxon>
        <taxon>Vespertilionidae</taxon>
        <taxon>Myotis</taxon>
    </lineage>
</organism>
<dbReference type="Proteomes" id="UP000527355">
    <property type="component" value="Unassembled WGS sequence"/>
</dbReference>
<protein>
    <submittedName>
        <fullName evidence="2">Uncharacterized protein</fullName>
    </submittedName>
</protein>
<evidence type="ECO:0000256" key="1">
    <source>
        <dbReference type="SAM" id="MobiDB-lite"/>
    </source>
</evidence>
<dbReference type="AlphaFoldDB" id="A0A7J7Z5A9"/>
<evidence type="ECO:0000313" key="3">
    <source>
        <dbReference type="Proteomes" id="UP000527355"/>
    </source>
</evidence>
<evidence type="ECO:0000313" key="2">
    <source>
        <dbReference type="EMBL" id="KAF6369443.1"/>
    </source>
</evidence>
<comment type="caution">
    <text evidence="2">The sequence shown here is derived from an EMBL/GenBank/DDBJ whole genome shotgun (WGS) entry which is preliminary data.</text>
</comment>
<keyword evidence="3" id="KW-1185">Reference proteome</keyword>
<name>A0A7J7Z5A9_MYOMY</name>
<gene>
    <name evidence="2" type="ORF">mMyoMyo1_010770</name>
</gene>
<feature type="region of interest" description="Disordered" evidence="1">
    <location>
        <begin position="44"/>
        <end position="66"/>
    </location>
</feature>
<reference evidence="2 3" key="1">
    <citation type="journal article" date="2020" name="Nature">
        <title>Six reference-quality genomes reveal evolution of bat adaptations.</title>
        <authorList>
            <person name="Jebb D."/>
            <person name="Huang Z."/>
            <person name="Pippel M."/>
            <person name="Hughes G.M."/>
            <person name="Lavrichenko K."/>
            <person name="Devanna P."/>
            <person name="Winkler S."/>
            <person name="Jermiin L.S."/>
            <person name="Skirmuntt E.C."/>
            <person name="Katzourakis A."/>
            <person name="Burkitt-Gray L."/>
            <person name="Ray D.A."/>
            <person name="Sullivan K.A.M."/>
            <person name="Roscito J.G."/>
            <person name="Kirilenko B.M."/>
            <person name="Davalos L.M."/>
            <person name="Corthals A.P."/>
            <person name="Power M.L."/>
            <person name="Jones G."/>
            <person name="Ransome R.D."/>
            <person name="Dechmann D.K.N."/>
            <person name="Locatelli A.G."/>
            <person name="Puechmaille S.J."/>
            <person name="Fedrigo O."/>
            <person name="Jarvis E.D."/>
            <person name="Hiller M."/>
            <person name="Vernes S.C."/>
            <person name="Myers E.W."/>
            <person name="Teeling E.C."/>
        </authorList>
    </citation>
    <scope>NUCLEOTIDE SEQUENCE [LARGE SCALE GENOMIC DNA]</scope>
    <source>
        <strain evidence="2">MMyoMyo1</strain>
        <tissue evidence="2">Flight muscle</tissue>
    </source>
</reference>